<dbReference type="EMBL" id="CAJOBA010009577">
    <property type="protein sequence ID" value="CAF3854426.1"/>
    <property type="molecule type" value="Genomic_DNA"/>
</dbReference>
<evidence type="ECO:0000313" key="3">
    <source>
        <dbReference type="Proteomes" id="UP000682733"/>
    </source>
</evidence>
<feature type="non-terminal residue" evidence="2">
    <location>
        <position position="365"/>
    </location>
</feature>
<accession>A0A8S2KH43</accession>
<proteinExistence type="predicted"/>
<dbReference type="Proteomes" id="UP000677228">
    <property type="component" value="Unassembled WGS sequence"/>
</dbReference>
<comment type="caution">
    <text evidence="2">The sequence shown here is derived from an EMBL/GenBank/DDBJ whole genome shotgun (WGS) entry which is preliminary data.</text>
</comment>
<reference evidence="2" key="1">
    <citation type="submission" date="2021-02" db="EMBL/GenBank/DDBJ databases">
        <authorList>
            <person name="Nowell W R."/>
        </authorList>
    </citation>
    <scope>NUCLEOTIDE SEQUENCE</scope>
</reference>
<organism evidence="2 3">
    <name type="scientific">Didymodactylos carnosus</name>
    <dbReference type="NCBI Taxonomy" id="1234261"/>
    <lineage>
        <taxon>Eukaryota</taxon>
        <taxon>Metazoa</taxon>
        <taxon>Spiralia</taxon>
        <taxon>Gnathifera</taxon>
        <taxon>Rotifera</taxon>
        <taxon>Eurotatoria</taxon>
        <taxon>Bdelloidea</taxon>
        <taxon>Philodinida</taxon>
        <taxon>Philodinidae</taxon>
        <taxon>Didymodactylos</taxon>
    </lineage>
</organism>
<name>A0A8S2KH43_9BILA</name>
<gene>
    <name evidence="1" type="ORF">OVA965_LOCUS18907</name>
    <name evidence="2" type="ORF">TMI583_LOCUS18917</name>
</gene>
<evidence type="ECO:0000313" key="1">
    <source>
        <dbReference type="EMBL" id="CAF1092942.1"/>
    </source>
</evidence>
<dbReference type="Proteomes" id="UP000682733">
    <property type="component" value="Unassembled WGS sequence"/>
</dbReference>
<dbReference type="AlphaFoldDB" id="A0A8S2KH43"/>
<evidence type="ECO:0000313" key="2">
    <source>
        <dbReference type="EMBL" id="CAF3854426.1"/>
    </source>
</evidence>
<sequence length="365" mass="40849">TGSIEVFDLKIPDRMVHIAAIVQQAFRVFVEPNRLIDKLSVMKQKTIDGHYIFKHNKNLNEELSKYASSTSHHSTLLTSTPFCLPICIEPASNQCPQCGNQFNAQTTNFKTIRLYLANGTITDATIVSYACKSSSCFLELHPNFMTCFSNDEPPYCLTTTKYFSHGAHIYLGGQTAFEITIFRQYSCLFACNVNKEYASIESLSRACGIFVIATNCRVVVGFEEILRNESKKQVLQALANAFTLAPTLPRFVIYDAGCLLTQFLRSNSDDKGQPIEILDSKAAQILKNEVRFFVDKFHLSNHKEKEVYQANTLGNSTASSVTTKVNINISQLSPSSDMEDGISFSIDDFYGNEEVFQIDDDAEDS</sequence>
<protein>
    <submittedName>
        <fullName evidence="2">Uncharacterized protein</fullName>
    </submittedName>
</protein>
<dbReference type="EMBL" id="CAJNOK010009560">
    <property type="protein sequence ID" value="CAF1092942.1"/>
    <property type="molecule type" value="Genomic_DNA"/>
</dbReference>